<dbReference type="Proteomes" id="UP000016568">
    <property type="component" value="Unassembled WGS sequence"/>
</dbReference>
<dbReference type="PANTHER" id="PTHR43756">
    <property type="entry name" value="CHOLINE MONOOXYGENASE, CHLOROPLASTIC"/>
    <property type="match status" value="1"/>
</dbReference>
<dbReference type="InterPro" id="IPR015879">
    <property type="entry name" value="Ring_hydroxy_dOase_asu_C_dom"/>
</dbReference>
<dbReference type="InterPro" id="IPR015881">
    <property type="entry name" value="ARHD_Rieske_2Fe_2S"/>
</dbReference>
<dbReference type="Pfam" id="PF00355">
    <property type="entry name" value="Rieske"/>
    <property type="match status" value="1"/>
</dbReference>
<dbReference type="OrthoDB" id="7456916at2"/>
<feature type="domain" description="Rieske" evidence="10">
    <location>
        <begin position="40"/>
        <end position="138"/>
    </location>
</feature>
<dbReference type="GO" id="GO:0005506">
    <property type="term" value="F:iron ion binding"/>
    <property type="evidence" value="ECO:0007669"/>
    <property type="project" value="InterPro"/>
</dbReference>
<dbReference type="PANTHER" id="PTHR43756:SF1">
    <property type="entry name" value="3-PHENYLPROPIONATE_CINNAMIC ACID DIOXYGENASE SUBUNIT ALPHA"/>
    <property type="match status" value="1"/>
</dbReference>
<dbReference type="RefSeq" id="WP_021688675.1">
    <property type="nucleotide sequence ID" value="NZ_BASZ01000001.1"/>
</dbReference>
<keyword evidence="12" id="KW-1185">Reference proteome</keyword>
<evidence type="ECO:0000256" key="7">
    <source>
        <dbReference type="ARBA" id="ARBA00023014"/>
    </source>
</evidence>
<dbReference type="Gene3D" id="3.90.380.10">
    <property type="entry name" value="Naphthalene 1,2-dioxygenase Alpha Subunit, Chain A, domain 1"/>
    <property type="match status" value="1"/>
</dbReference>
<comment type="caution">
    <text evidence="11">The sequence shown here is derived from an EMBL/GenBank/DDBJ whole genome shotgun (WGS) entry which is preliminary data.</text>
</comment>
<evidence type="ECO:0000256" key="8">
    <source>
        <dbReference type="ARBA" id="ARBA00023027"/>
    </source>
</evidence>
<dbReference type="InterPro" id="IPR017941">
    <property type="entry name" value="Rieske_2Fe-2S"/>
</dbReference>
<keyword evidence="5" id="KW-0560">Oxidoreductase</keyword>
<evidence type="ECO:0000256" key="4">
    <source>
        <dbReference type="ARBA" id="ARBA00022964"/>
    </source>
</evidence>
<protein>
    <submittedName>
        <fullName evidence="11">Putative naphthalene dioxygenase large subunit</fullName>
    </submittedName>
</protein>
<evidence type="ECO:0000256" key="9">
    <source>
        <dbReference type="SAM" id="MobiDB-lite"/>
    </source>
</evidence>
<dbReference type="GO" id="GO:0051537">
    <property type="term" value="F:2 iron, 2 sulfur cluster binding"/>
    <property type="evidence" value="ECO:0007669"/>
    <property type="project" value="UniProtKB-KW"/>
</dbReference>
<dbReference type="Pfam" id="PF00848">
    <property type="entry name" value="Ring_hydroxyl_A"/>
    <property type="match status" value="1"/>
</dbReference>
<evidence type="ECO:0000313" key="12">
    <source>
        <dbReference type="Proteomes" id="UP000016568"/>
    </source>
</evidence>
<dbReference type="Gene3D" id="2.102.10.10">
    <property type="entry name" value="Rieske [2Fe-2S] iron-sulphur domain"/>
    <property type="match status" value="1"/>
</dbReference>
<name>U2ZZ25_9SPHN</name>
<dbReference type="PROSITE" id="PS00570">
    <property type="entry name" value="RING_HYDROXYL_ALPHA"/>
    <property type="match status" value="1"/>
</dbReference>
<organism evidence="11 12">
    <name type="scientific">Caenibius tardaugens NBRC 16725</name>
    <dbReference type="NCBI Taxonomy" id="1219035"/>
    <lineage>
        <taxon>Bacteria</taxon>
        <taxon>Pseudomonadati</taxon>
        <taxon>Pseudomonadota</taxon>
        <taxon>Alphaproteobacteria</taxon>
        <taxon>Sphingomonadales</taxon>
        <taxon>Erythrobacteraceae</taxon>
        <taxon>Caenibius</taxon>
    </lineage>
</organism>
<keyword evidence="7" id="KW-0411">Iron-sulfur</keyword>
<dbReference type="InterPro" id="IPR001663">
    <property type="entry name" value="Rng_hydr_dOase-A"/>
</dbReference>
<dbReference type="KEGG" id="ntd:EGO55_14435"/>
<evidence type="ECO:0000256" key="6">
    <source>
        <dbReference type="ARBA" id="ARBA00023004"/>
    </source>
</evidence>
<dbReference type="PROSITE" id="PS51296">
    <property type="entry name" value="RIESKE"/>
    <property type="match status" value="1"/>
</dbReference>
<dbReference type="eggNOG" id="COG4638">
    <property type="taxonomic scope" value="Bacteria"/>
</dbReference>
<dbReference type="SUPFAM" id="SSF55961">
    <property type="entry name" value="Bet v1-like"/>
    <property type="match status" value="1"/>
</dbReference>
<keyword evidence="3" id="KW-0479">Metal-binding</keyword>
<dbReference type="AlphaFoldDB" id="U2ZZ25"/>
<evidence type="ECO:0000256" key="5">
    <source>
        <dbReference type="ARBA" id="ARBA00023002"/>
    </source>
</evidence>
<feature type="region of interest" description="Disordered" evidence="9">
    <location>
        <begin position="390"/>
        <end position="409"/>
    </location>
</feature>
<evidence type="ECO:0000256" key="3">
    <source>
        <dbReference type="ARBA" id="ARBA00022723"/>
    </source>
</evidence>
<dbReference type="InterPro" id="IPR036922">
    <property type="entry name" value="Rieske_2Fe-2S_sf"/>
</dbReference>
<gene>
    <name evidence="11" type="ORF">NT2_01_05420</name>
</gene>
<dbReference type="PRINTS" id="PR00090">
    <property type="entry name" value="RNGDIOXGNASE"/>
</dbReference>
<evidence type="ECO:0000256" key="1">
    <source>
        <dbReference type="ARBA" id="ARBA00008751"/>
    </source>
</evidence>
<proteinExistence type="inferred from homology"/>
<reference evidence="11 12" key="1">
    <citation type="submission" date="2013-09" db="EMBL/GenBank/DDBJ databases">
        <title>Whole genome shotgun sequence of Novosphingobium tardaugens NBRC 16725.</title>
        <authorList>
            <person name="Isaki S."/>
            <person name="Hosoyama A."/>
            <person name="Tsuchikane K."/>
            <person name="Katsumata H."/>
            <person name="Ando Y."/>
            <person name="Yamazaki S."/>
            <person name="Fujita N."/>
        </authorList>
    </citation>
    <scope>NUCLEOTIDE SEQUENCE [LARGE SCALE GENOMIC DNA]</scope>
    <source>
        <strain evidence="11 12">NBRC 16725</strain>
    </source>
</reference>
<dbReference type="SUPFAM" id="SSF50022">
    <property type="entry name" value="ISP domain"/>
    <property type="match status" value="1"/>
</dbReference>
<keyword evidence="2" id="KW-0001">2Fe-2S</keyword>
<keyword evidence="6" id="KW-0408">Iron</keyword>
<keyword evidence="4 11" id="KW-0223">Dioxygenase</keyword>
<keyword evidence="8" id="KW-0520">NAD</keyword>
<sequence>MTMKQIGELVSESGDRYLPEIYHDETVYEREMDAIFGRCWQFVGHVSQIRERGDYFLSRMGEERVIVTRGNDGDVHVMLNMCRHRGHVLCRTERGNAKRFVCPFHAWTYSADGDLLNAPLAQELAPDMPKGDFGLVQVPRVDVYHGLIFASFDENAPPLIDELGDLAFYLEMFLGRRDVELEMIGGIQKWEVDANWKIGPDGMGGDFYHTPAAHASVFAANPALRDSINGMMNPQSARNIAFDGGHGFNMLFLPEGLPDDYYFPIEPRFLEVPEVRAYFTGIQAEARARLGPRRTSLKITTGTIFPNLSFSPGIFTLRLVLPKGPGRIENWCWVFGYSDMPPVVKAVMHQAYLSVFGPDGCLEADDAEAWTLVTDGTRSRQGRKVPLFAGLGADNRDQDPDLPGYHHHPMSEGVSRAFLRQWRKRMLEAGA</sequence>
<evidence type="ECO:0000259" key="10">
    <source>
        <dbReference type="PROSITE" id="PS51296"/>
    </source>
</evidence>
<accession>U2ZZ25</accession>
<dbReference type="EMBL" id="BASZ01000001">
    <property type="protein sequence ID" value="GAD47768.1"/>
    <property type="molecule type" value="Genomic_DNA"/>
</dbReference>
<evidence type="ECO:0000256" key="2">
    <source>
        <dbReference type="ARBA" id="ARBA00022714"/>
    </source>
</evidence>
<comment type="similarity">
    <text evidence="1">Belongs to the bacterial ring-hydroxylating dioxygenase alpha subunit family.</text>
</comment>
<dbReference type="GO" id="GO:0051213">
    <property type="term" value="F:dioxygenase activity"/>
    <property type="evidence" value="ECO:0007669"/>
    <property type="project" value="UniProtKB-KW"/>
</dbReference>
<evidence type="ECO:0000313" key="11">
    <source>
        <dbReference type="EMBL" id="GAD47768.1"/>
    </source>
</evidence>